<reference evidence="4 5" key="1">
    <citation type="journal article" date="2010" name="ISME J.">
        <title>Fine-scale evolution: genomic, phenotypic and ecological differentiation in two coexisting Salinibacter ruber strains.</title>
        <authorList>
            <person name="Pena A."/>
            <person name="Teeling H."/>
            <person name="Huerta-Cepas J."/>
            <person name="Santos F."/>
            <person name="Yarza P."/>
            <person name="Brito-Echeverria J."/>
            <person name="Lucio M."/>
            <person name="Schmitt-Kopplin P."/>
            <person name="Meseguer I."/>
            <person name="Schenowitz C."/>
            <person name="Dossat C."/>
            <person name="Barbe V."/>
            <person name="Dopazo J."/>
            <person name="Rossello-Mora R."/>
            <person name="Schuler M."/>
            <person name="Glockner F.O."/>
            <person name="Amann R."/>
            <person name="Gabaldon T."/>
            <person name="Anton J."/>
        </authorList>
    </citation>
    <scope>NUCLEOTIDE SEQUENCE [LARGE SCALE GENOMIC DNA]</scope>
    <source>
        <strain evidence="4 5">M8</strain>
    </source>
</reference>
<feature type="compositionally biased region" description="Low complexity" evidence="1">
    <location>
        <begin position="60"/>
        <end position="69"/>
    </location>
</feature>
<dbReference type="Pfam" id="PF17148">
    <property type="entry name" value="DUF5117"/>
    <property type="match status" value="1"/>
</dbReference>
<dbReference type="Pfam" id="PF16313">
    <property type="entry name" value="DUF4953"/>
    <property type="match status" value="1"/>
</dbReference>
<feature type="domain" description="DUF5117" evidence="3">
    <location>
        <begin position="146"/>
        <end position="330"/>
    </location>
</feature>
<feature type="domain" description="EcxA zinc-binding" evidence="2">
    <location>
        <begin position="506"/>
        <end position="823"/>
    </location>
</feature>
<protein>
    <recommendedName>
        <fullName evidence="6">DUF5117 domain-containing protein</fullName>
    </recommendedName>
</protein>
<feature type="compositionally biased region" description="Polar residues" evidence="1">
    <location>
        <begin position="211"/>
        <end position="221"/>
    </location>
</feature>
<evidence type="ECO:0000313" key="5">
    <source>
        <dbReference type="Proteomes" id="UP000000933"/>
    </source>
</evidence>
<sequence length="901" mass="100093">MKRVPGDDGRSPRRSPPSLHSLHHAIAFDMRSRTLLWILPLTLLLIAGCSSSAQMMDSSASAQTAKQQAENADEEKSDFEKAIAKSDSLGGLFTVYRDTTDGSLQMALAPSQIGQEYIYFTHTVDGVLEAGTFRGAYRDNTVFKVRRHYDQIEFVEVNTNFHFNDESTLSRASDANVSPSVLHVEKIVAENDSTGRLLISADDLFLTESLTQVKPSPTPGGSPTDFKLGRQSQKKSKVEGVHNYPKNTDVVVDYVFENPRPVNPGSDAVTDARNVTITLRHSLIEVPENDFEPRFADPRVGYFTQQKDNLTSTSATPYHDLINRWHLKKKNPDAELSEPVEPITWWIENTTPERIRPIIRDAVLEWNTAFREAGFKNAIEVKVQPDTASWDAGDIRYNVLRWTSSPNPPFSGYGPSFVNPRTGQIMGADVMLEYAFLTNQVNQNKLFEETGLPLQAASERPKTLPKHACTLPGFLHMNTLFGKAALAPTAADPSPEQSGPSDLNGEMTQLMEEALHYLALHEVGHTLGLQHNMKASQLHPTDEVHDASVTREEGLVGSVMDYPAVNVAPPDTDQGQYYTTRPGPYDVWAVEYGYTPDASEEELDAILSRSTEPALAFGNDADDMRAPGKGIDPDVMIGDMSKEALDYAEGRMQLVEGLMDDLLTKYEDPGQSYQELRNAFLSVTGQHAQMAAVASRYVGGVHVDRALIGQEGATEPYRPVSLEKQQRALDLLNEYLFAPDAFEIIPNELYRHLQPQRRGFNFFGASEDPKVHARVLGIQENVLAHLLHPNVLERMTDTRLYGNEYTLAAYMRDLTDAVFAADAQGNVNTFRQNLQVSYVESLATVVGEEGDARYDNVAQSAALQSLQEIERMVDRKRGVNAETRAHTDHVLHLIDEATATE</sequence>
<accession>D5H5Y8</accession>
<dbReference type="KEGG" id="srm:SRM_00522"/>
<evidence type="ECO:0000259" key="2">
    <source>
        <dbReference type="Pfam" id="PF16313"/>
    </source>
</evidence>
<dbReference type="EMBL" id="FP565814">
    <property type="protein sequence ID" value="CBH23443.1"/>
    <property type="molecule type" value="Genomic_DNA"/>
</dbReference>
<proteinExistence type="predicted"/>
<dbReference type="Proteomes" id="UP000000933">
    <property type="component" value="Chromosome"/>
</dbReference>
<name>D5H5Y8_SALRM</name>
<feature type="region of interest" description="Disordered" evidence="1">
    <location>
        <begin position="60"/>
        <end position="79"/>
    </location>
</feature>
<dbReference type="PATRIC" id="fig|761659.10.peg.593"/>
<dbReference type="GO" id="GO:0008237">
    <property type="term" value="F:metallopeptidase activity"/>
    <property type="evidence" value="ECO:0007669"/>
    <property type="project" value="InterPro"/>
</dbReference>
<dbReference type="InterPro" id="IPR034032">
    <property type="entry name" value="Zn_MMP-like_bac"/>
</dbReference>
<dbReference type="AlphaFoldDB" id="D5H5Y8"/>
<dbReference type="PANTHER" id="PTHR38478:SF1">
    <property type="entry name" value="ZINC DEPENDENT METALLOPROTEASE DOMAIN LIPOPROTEIN"/>
    <property type="match status" value="1"/>
</dbReference>
<feature type="region of interest" description="Disordered" evidence="1">
    <location>
        <begin position="211"/>
        <end position="239"/>
    </location>
</feature>
<gene>
    <name evidence="4" type="ordered locus">SRM_00522</name>
</gene>
<dbReference type="Gene3D" id="3.40.390.10">
    <property type="entry name" value="Collagenase (Catalytic Domain)"/>
    <property type="match status" value="1"/>
</dbReference>
<organism evidence="4 5">
    <name type="scientific">Salinibacter ruber (strain M8)</name>
    <dbReference type="NCBI Taxonomy" id="761659"/>
    <lineage>
        <taxon>Bacteria</taxon>
        <taxon>Pseudomonadati</taxon>
        <taxon>Rhodothermota</taxon>
        <taxon>Rhodothermia</taxon>
        <taxon>Rhodothermales</taxon>
        <taxon>Salinibacteraceae</taxon>
        <taxon>Salinibacter</taxon>
    </lineage>
</organism>
<evidence type="ECO:0000259" key="3">
    <source>
        <dbReference type="Pfam" id="PF17148"/>
    </source>
</evidence>
<reference evidence="5" key="2">
    <citation type="submission" date="2010-04" db="EMBL/GenBank/DDBJ databases">
        <title>Genome sequence of Salinibacter ruber M8.</title>
        <authorList>
            <consortium name="Genoscope"/>
        </authorList>
    </citation>
    <scope>NUCLEOTIDE SEQUENCE [LARGE SCALE GENOMIC DNA]</scope>
    <source>
        <strain evidence="5">M8</strain>
    </source>
</reference>
<dbReference type="InterPro" id="IPR033413">
    <property type="entry name" value="DUF5117"/>
</dbReference>
<evidence type="ECO:0000256" key="1">
    <source>
        <dbReference type="SAM" id="MobiDB-lite"/>
    </source>
</evidence>
<dbReference type="SUPFAM" id="SSF55486">
    <property type="entry name" value="Metalloproteases ('zincins'), catalytic domain"/>
    <property type="match status" value="1"/>
</dbReference>
<dbReference type="PANTHER" id="PTHR38478">
    <property type="entry name" value="PEPTIDASE M1A AND M12B"/>
    <property type="match status" value="1"/>
</dbReference>
<evidence type="ECO:0008006" key="6">
    <source>
        <dbReference type="Google" id="ProtNLM"/>
    </source>
</evidence>
<dbReference type="InterPro" id="IPR032534">
    <property type="entry name" value="EcxA_zinc-bd"/>
</dbReference>
<dbReference type="HOGENOM" id="CLU_008630_0_0_10"/>
<evidence type="ECO:0000313" key="4">
    <source>
        <dbReference type="EMBL" id="CBH23443.1"/>
    </source>
</evidence>
<dbReference type="CDD" id="cd04276">
    <property type="entry name" value="ZnMc_MMP_like_2"/>
    <property type="match status" value="1"/>
</dbReference>
<dbReference type="InterPro" id="IPR024079">
    <property type="entry name" value="MetalloPept_cat_dom_sf"/>
</dbReference>